<evidence type="ECO:0000313" key="1">
    <source>
        <dbReference type="EMBL" id="CUO11921.1"/>
    </source>
</evidence>
<dbReference type="RefSeq" id="WP_055654480.1">
    <property type="nucleotide sequence ID" value="NZ_CABIXC010000004.1"/>
</dbReference>
<organism evidence="1 2">
    <name type="scientific">Hungatella hathewayi</name>
    <dbReference type="NCBI Taxonomy" id="154046"/>
    <lineage>
        <taxon>Bacteria</taxon>
        <taxon>Bacillati</taxon>
        <taxon>Bacillota</taxon>
        <taxon>Clostridia</taxon>
        <taxon>Lachnospirales</taxon>
        <taxon>Lachnospiraceae</taxon>
        <taxon>Hungatella</taxon>
    </lineage>
</organism>
<dbReference type="AlphaFoldDB" id="A0A174CEA8"/>
<dbReference type="Gene3D" id="3.20.20.80">
    <property type="entry name" value="Glycosidases"/>
    <property type="match status" value="1"/>
</dbReference>
<dbReference type="SUPFAM" id="SSF51445">
    <property type="entry name" value="(Trans)glycosidases"/>
    <property type="match status" value="1"/>
</dbReference>
<accession>A0A174CEA8</accession>
<name>A0A174CEA8_9FIRM</name>
<protein>
    <submittedName>
        <fullName evidence="1">Uncharacterized protein</fullName>
    </submittedName>
</protein>
<evidence type="ECO:0000313" key="2">
    <source>
        <dbReference type="Proteomes" id="UP000095651"/>
    </source>
</evidence>
<gene>
    <name evidence="1" type="ORF">ERS852407_01889</name>
</gene>
<sequence>MRNFKFRGYEIHSSRMWQQAQVDLAMDFMVKHGMNALIFHQNDLVEQLVFPEAYFDNDMMWDNWPVRRQGVLYQRDYINQVIKKAQQLNIDFYLEIKELDVVDAIFEIKPDLRGADGTICPNHPFWTAFLEEKFSELFFVYPDIAGIIVSPGTRESAVSIAANRCHCERCQNTPALNWYINILKAMYKPIHKAGKTLIVRDFSYTAEQQSLMIQACEEISDDIIIALKAQPHDYYPTFPTNPEIGHTGNLREYIEFDTWGQYFGMGIAPMSLVEDIKERLDICFEKGAEGVWFRTDWELIHDASVHATPSLVNLYAGAMLSNNLDTDLDDIYRTWTAEGLYSPMKCASCSQAPVKPSNPLAYERLRDFMKASWSAFAKVGYIRGHQYLESDQPPYTIDKAFEIMTVIHSRDDWDEGASVRVAVTAENMQVIFEEKRVGIEETKALHDILQVKTLGVTKEFAEDMTNTIDAMILFAEFCDVTTRSMYLTRYAEKTGEDKDVKAAVITLNEMEQIAAAIEGWEEGTSYPYYLYSRLHPQRIRRYAKDVEQRLEKLKGQPDELQATNRN</sequence>
<dbReference type="Proteomes" id="UP000095651">
    <property type="component" value="Unassembled WGS sequence"/>
</dbReference>
<dbReference type="EMBL" id="CYZE01000004">
    <property type="protein sequence ID" value="CUO11921.1"/>
    <property type="molecule type" value="Genomic_DNA"/>
</dbReference>
<reference evidence="1 2" key="1">
    <citation type="submission" date="2015-09" db="EMBL/GenBank/DDBJ databases">
        <authorList>
            <consortium name="Pathogen Informatics"/>
        </authorList>
    </citation>
    <scope>NUCLEOTIDE SEQUENCE [LARGE SCALE GENOMIC DNA]</scope>
    <source>
        <strain evidence="1 2">2789STDY5608850</strain>
    </source>
</reference>
<proteinExistence type="predicted"/>
<dbReference type="InterPro" id="IPR017853">
    <property type="entry name" value="GH"/>
</dbReference>